<accession>A0ABV5CJU2</accession>
<dbReference type="InterPro" id="IPR032724">
    <property type="entry name" value="SCP1.201-like"/>
</dbReference>
<protein>
    <submittedName>
        <fullName evidence="1">DddA-like double-stranded DNA deaminase toxin</fullName>
    </submittedName>
</protein>
<dbReference type="RefSeq" id="WP_375733053.1">
    <property type="nucleotide sequence ID" value="NZ_JBCGDC010000007.1"/>
</dbReference>
<gene>
    <name evidence="1" type="ORF">AAFH96_03950</name>
</gene>
<name>A0ABV5CJU2_9ACTN</name>
<reference evidence="1 2" key="1">
    <citation type="submission" date="2024-04" db="EMBL/GenBank/DDBJ databases">
        <title>Polymorphospora sp. isolated from Baiyangdian Lake in Xiong'an New Area.</title>
        <authorList>
            <person name="Zhang X."/>
            <person name="Liu J."/>
        </authorList>
    </citation>
    <scope>NUCLEOTIDE SEQUENCE [LARGE SCALE GENOMIC DNA]</scope>
    <source>
        <strain evidence="1 2">2-325</strain>
    </source>
</reference>
<dbReference type="Proteomes" id="UP001582793">
    <property type="component" value="Unassembled WGS sequence"/>
</dbReference>
<sequence length="139" mass="15439">MTAPARIPPTRSAIEEIRRYVGRDVAAGRLYDVDGRPLTPVVGPGDTGAAEDLAEPRRSMRFVHHVESNATAYMRRHGVRSAVLYMNMRPCQGEDGCTENLKATLPVGYRVTVYQVYANGSVRLWDFKGTGEGLTDDRR</sequence>
<comment type="caution">
    <text evidence="1">The sequence shown here is derived from an EMBL/GenBank/DDBJ whole genome shotgun (WGS) entry which is preliminary data.</text>
</comment>
<organism evidence="1 2">
    <name type="scientific">Polymorphospora lycopeni</name>
    <dbReference type="NCBI Taxonomy" id="3140240"/>
    <lineage>
        <taxon>Bacteria</taxon>
        <taxon>Bacillati</taxon>
        <taxon>Actinomycetota</taxon>
        <taxon>Actinomycetes</taxon>
        <taxon>Micromonosporales</taxon>
        <taxon>Micromonosporaceae</taxon>
        <taxon>Polymorphospora</taxon>
    </lineage>
</organism>
<evidence type="ECO:0000313" key="2">
    <source>
        <dbReference type="Proteomes" id="UP001582793"/>
    </source>
</evidence>
<keyword evidence="2" id="KW-1185">Reference proteome</keyword>
<dbReference type="Pfam" id="PF14428">
    <property type="entry name" value="DddA-like"/>
    <property type="match status" value="1"/>
</dbReference>
<proteinExistence type="predicted"/>
<dbReference type="EMBL" id="JBCGDC010000007">
    <property type="protein sequence ID" value="MFB6392260.1"/>
    <property type="molecule type" value="Genomic_DNA"/>
</dbReference>
<evidence type="ECO:0000313" key="1">
    <source>
        <dbReference type="EMBL" id="MFB6392260.1"/>
    </source>
</evidence>